<keyword evidence="5" id="KW-0436">Ligase</keyword>
<dbReference type="CDD" id="cd08290">
    <property type="entry name" value="ETR"/>
    <property type="match status" value="1"/>
</dbReference>
<keyword evidence="9" id="KW-0521">NADP</keyword>
<feature type="domain" description="ATP-dependent DNA ligase family profile" evidence="18">
    <location>
        <begin position="441"/>
        <end position="583"/>
    </location>
</feature>
<comment type="similarity">
    <text evidence="3">Belongs to the zinc-containing alcohol dehydrogenase family. Quinone oxidoreductase subfamily.</text>
</comment>
<evidence type="ECO:0000256" key="14">
    <source>
        <dbReference type="ARBA" id="ARBA00023160"/>
    </source>
</evidence>
<dbReference type="Gene3D" id="3.30.470.30">
    <property type="entry name" value="DNA ligase/mRNA capping enzyme"/>
    <property type="match status" value="1"/>
</dbReference>
<keyword evidence="7" id="KW-0276">Fatty acid metabolism</keyword>
<evidence type="ECO:0000256" key="13">
    <source>
        <dbReference type="ARBA" id="ARBA00023128"/>
    </source>
</evidence>
<dbReference type="Pfam" id="PF01068">
    <property type="entry name" value="DNA_ligase_A_M"/>
    <property type="match status" value="1"/>
</dbReference>
<dbReference type="Gene3D" id="1.10.3260.10">
    <property type="entry name" value="DNA ligase, ATP-dependent, N-terminal domain"/>
    <property type="match status" value="1"/>
</dbReference>
<dbReference type="InterPro" id="IPR051034">
    <property type="entry name" value="Mito_Enoyl-ACP_Reductase"/>
</dbReference>
<keyword evidence="20" id="KW-1185">Reference proteome</keyword>
<protein>
    <recommendedName>
        <fullName evidence="15">enoyl-[acyl-carrier-protein] reductase</fullName>
        <ecNumber evidence="15">1.3.1.104</ecNumber>
    </recommendedName>
</protein>
<evidence type="ECO:0000259" key="18">
    <source>
        <dbReference type="PROSITE" id="PS50160"/>
    </source>
</evidence>
<evidence type="ECO:0000256" key="17">
    <source>
        <dbReference type="SAM" id="MobiDB-lite"/>
    </source>
</evidence>
<feature type="compositionally biased region" description="Polar residues" evidence="17">
    <location>
        <begin position="810"/>
        <end position="822"/>
    </location>
</feature>
<evidence type="ECO:0000313" key="19">
    <source>
        <dbReference type="EMBL" id="KAF4610626.1"/>
    </source>
</evidence>
<evidence type="ECO:0000256" key="2">
    <source>
        <dbReference type="ARBA" id="ARBA00007572"/>
    </source>
</evidence>
<comment type="subcellular location">
    <subcellularLocation>
        <location evidence="1">Mitochondrion</location>
    </subcellularLocation>
</comment>
<evidence type="ECO:0000256" key="4">
    <source>
        <dbReference type="ARBA" id="ARBA00022516"/>
    </source>
</evidence>
<dbReference type="PROSITE" id="PS50160">
    <property type="entry name" value="DNA_LIGASE_A3"/>
    <property type="match status" value="1"/>
</dbReference>
<dbReference type="Gene3D" id="2.40.50.140">
    <property type="entry name" value="Nucleic acid-binding proteins"/>
    <property type="match status" value="1"/>
</dbReference>
<dbReference type="InterPro" id="IPR012340">
    <property type="entry name" value="NA-bd_OB-fold"/>
</dbReference>
<dbReference type="InterPro" id="IPR012308">
    <property type="entry name" value="DNA_ligase_ATP-dep_N"/>
</dbReference>
<dbReference type="GO" id="GO:0006633">
    <property type="term" value="P:fatty acid biosynthetic process"/>
    <property type="evidence" value="ECO:0007669"/>
    <property type="project" value="UniProtKB-KW"/>
</dbReference>
<name>A0A8H4QH36_9AGAR</name>
<dbReference type="SUPFAM" id="SSF51735">
    <property type="entry name" value="NAD(P)-binding Rossmann-fold domains"/>
    <property type="match status" value="1"/>
</dbReference>
<dbReference type="Proteomes" id="UP000521872">
    <property type="component" value="Unassembled WGS sequence"/>
</dbReference>
<evidence type="ECO:0000256" key="15">
    <source>
        <dbReference type="ARBA" id="ARBA00038963"/>
    </source>
</evidence>
<dbReference type="InterPro" id="IPR020843">
    <property type="entry name" value="ER"/>
</dbReference>
<keyword evidence="6" id="KW-0547">Nucleotide-binding</keyword>
<keyword evidence="4" id="KW-0444">Lipid biosynthesis</keyword>
<evidence type="ECO:0000256" key="11">
    <source>
        <dbReference type="ARBA" id="ARBA00023002"/>
    </source>
</evidence>
<dbReference type="Pfam" id="PF08240">
    <property type="entry name" value="ADH_N"/>
    <property type="match status" value="1"/>
</dbReference>
<evidence type="ECO:0000313" key="20">
    <source>
        <dbReference type="Proteomes" id="UP000521872"/>
    </source>
</evidence>
<feature type="region of interest" description="Disordered" evidence="17">
    <location>
        <begin position="804"/>
        <end position="823"/>
    </location>
</feature>
<dbReference type="SUPFAM" id="SSF56091">
    <property type="entry name" value="DNA ligase/mRNA capping enzyme, catalytic domain"/>
    <property type="match status" value="1"/>
</dbReference>
<comment type="caution">
    <text evidence="19">The sequence shown here is derived from an EMBL/GenBank/DDBJ whole genome shotgun (WGS) entry which is preliminary data.</text>
</comment>
<keyword evidence="12" id="KW-0443">Lipid metabolism</keyword>
<dbReference type="SMART" id="SM00829">
    <property type="entry name" value="PKS_ER"/>
    <property type="match status" value="1"/>
</dbReference>
<accession>A0A8H4QH36</accession>
<dbReference type="InterPro" id="IPR036291">
    <property type="entry name" value="NAD(P)-bd_dom_sf"/>
</dbReference>
<organism evidence="19 20">
    <name type="scientific">Agrocybe pediades</name>
    <dbReference type="NCBI Taxonomy" id="84607"/>
    <lineage>
        <taxon>Eukaryota</taxon>
        <taxon>Fungi</taxon>
        <taxon>Dikarya</taxon>
        <taxon>Basidiomycota</taxon>
        <taxon>Agaricomycotina</taxon>
        <taxon>Agaricomycetes</taxon>
        <taxon>Agaricomycetidae</taxon>
        <taxon>Agaricales</taxon>
        <taxon>Agaricineae</taxon>
        <taxon>Strophariaceae</taxon>
        <taxon>Agrocybe</taxon>
    </lineage>
</organism>
<dbReference type="FunFam" id="3.40.50.720:FF:000112">
    <property type="entry name" value="Enoyl-[acyl-carrier-protein] reductase 1, mitochondrial"/>
    <property type="match status" value="1"/>
</dbReference>
<dbReference type="InterPro" id="IPR013154">
    <property type="entry name" value="ADH-like_N"/>
</dbReference>
<dbReference type="GO" id="GO:0006281">
    <property type="term" value="P:DNA repair"/>
    <property type="evidence" value="ECO:0007669"/>
    <property type="project" value="InterPro"/>
</dbReference>
<dbReference type="GO" id="GO:0003910">
    <property type="term" value="F:DNA ligase (ATP) activity"/>
    <property type="evidence" value="ECO:0007669"/>
    <property type="project" value="InterPro"/>
</dbReference>
<evidence type="ECO:0000256" key="10">
    <source>
        <dbReference type="ARBA" id="ARBA00022946"/>
    </source>
</evidence>
<dbReference type="GO" id="GO:0006310">
    <property type="term" value="P:DNA recombination"/>
    <property type="evidence" value="ECO:0007669"/>
    <property type="project" value="InterPro"/>
</dbReference>
<dbReference type="PROSITE" id="PS00697">
    <property type="entry name" value="DNA_LIGASE_A1"/>
    <property type="match status" value="1"/>
</dbReference>
<dbReference type="SUPFAM" id="SSF50129">
    <property type="entry name" value="GroES-like"/>
    <property type="match status" value="1"/>
</dbReference>
<keyword evidence="11" id="KW-0560">Oxidoreductase</keyword>
<dbReference type="Gene3D" id="3.90.180.10">
    <property type="entry name" value="Medium-chain alcohol dehydrogenases, catalytic domain"/>
    <property type="match status" value="1"/>
</dbReference>
<evidence type="ECO:0000256" key="8">
    <source>
        <dbReference type="ARBA" id="ARBA00022840"/>
    </source>
</evidence>
<dbReference type="PANTHER" id="PTHR43981">
    <property type="entry name" value="ENOYL-[ACYL-CARRIER-PROTEIN] REDUCTASE, MITOCHONDRIAL"/>
    <property type="match status" value="1"/>
</dbReference>
<dbReference type="InterPro" id="IPR016059">
    <property type="entry name" value="DNA_ligase_ATP-dep_CS"/>
</dbReference>
<evidence type="ECO:0000256" key="6">
    <source>
        <dbReference type="ARBA" id="ARBA00022741"/>
    </source>
</evidence>
<dbReference type="InterPro" id="IPR011032">
    <property type="entry name" value="GroES-like_sf"/>
</dbReference>
<gene>
    <name evidence="19" type="ORF">D9613_006815</name>
</gene>
<dbReference type="AlphaFoldDB" id="A0A8H4QH36"/>
<evidence type="ECO:0000256" key="7">
    <source>
        <dbReference type="ARBA" id="ARBA00022832"/>
    </source>
</evidence>
<sequence>MCVLSKVDPKEGSFCSFVHEVAKVQPSTPESRRRSRQSSNKHEYPTLRIFHNWIKGLHDKFSPIPPGTTAICFRLLFPEEDVHRKYEIQEASMASLLQDCFGIEKKKFDRRALEQSSGCLGQELRNVLEKTCPNSEGFISPISIAEIDLLLDELAANSKYTHQSIRDKHPNKRKRADVIRSLFRQLSPLDAAVLTQIILKDLRPLLYPMSEWHYSTALTKFNTASVKMLTKEHAINAWDPSKSMLKFYRVRCDINAAAVFVDLPAHQRHNVCPKIGSMIAIPKSEKGLSCEHALHFFNESGTLWAETKYDGERAQIHVEVIAGREPLITIFSKSKRDSTQDRHAIHEVIRVALGLDRKHRTGPKIKREIRKNIILDAEMVPFRGTRIEEFWRIRKLIERTAHGIRGRRTSSTFHKYVGAASHNVLRLCSLRGEVSDSDSDEDNSELRLGLVFFDVLYLDGESLIYKPYKYRRDILESVIHTEPGKIRLAKRFPIDMSSQAESQLRHVFCAAIAKHEEGLVLKAEYSLYNDFSSPWVKLKKDYIPDCGDSVDLLILGASWEKVRGRTLRVPPSTFTTFYIGVLDQERKASLPCFRVYFTVSYGLNRTELEQLNFEIKTAQSVRYHRISMRFKDLPYELSVYRGIREPEIVLKTPLVANLMGAGYTKASGSKDYELRFPRLARVYRASERHWKTAIDRQALNVLARTSVGRELSGKECREWLAMNFGLQASPTVNSTAKRKATADLFNKKLKCQRKTYAEVDSPTPDWSKYDEETSPMPLSINLNALNAATYSPLAMECSAVFGSPKPLKPQNRNSSESTTNRPLVNERKDEDCEWYTSFQKRCTKSRSEVRSFATLLSCCGWTGMRKEGMKRGVIVIHDCVDEGTEQMERISCARRGRHKRTFYAENGEPTKVLSVLTIPTPPSPPPNAVNIRFLLSPVNPADINVVEGVYPTKPSKADLLNVPGRETAMFVGGNEGLARVTALGDGVDKLLVGDWVIMTKQQSGTWTTDRTVSVHDVVQVPDADTLTEAQAATLTVNPPTAYNMLSDFVDLKEGDWVVQNGANSAVGQAVIQIAASRGLRTINLIRDRPDLQTLVNKLQKLGANHVLTYDQLSDKSVREKVKEWTEGKYASGGKETTAMARLLGSDAQLVSYGAMAKQPLSLPTSLFIFKNLTCHGFWQSRWYKQRSLAERETLIHNLVNLIKTKQGNTIAHAVPQLDTPEHEIITIEARESDEEASEKVRNVMKALAEGSYGKKVLLKLASSNGP</sequence>
<evidence type="ECO:0000256" key="1">
    <source>
        <dbReference type="ARBA" id="ARBA00004173"/>
    </source>
</evidence>
<dbReference type="EMBL" id="JAACJL010000058">
    <property type="protein sequence ID" value="KAF4610626.1"/>
    <property type="molecule type" value="Genomic_DNA"/>
</dbReference>
<dbReference type="InterPro" id="IPR036599">
    <property type="entry name" value="DNA_ligase_N_sf"/>
</dbReference>
<proteinExistence type="inferred from homology"/>
<dbReference type="Gene3D" id="3.40.50.720">
    <property type="entry name" value="NAD(P)-binding Rossmann-like Domain"/>
    <property type="match status" value="1"/>
</dbReference>
<dbReference type="GO" id="GO:0003677">
    <property type="term" value="F:DNA binding"/>
    <property type="evidence" value="ECO:0007669"/>
    <property type="project" value="InterPro"/>
</dbReference>
<dbReference type="PANTHER" id="PTHR43981:SF2">
    <property type="entry name" value="ENOYL-[ACYL-CARRIER-PROTEIN] REDUCTASE, MITOCHONDRIAL"/>
    <property type="match status" value="1"/>
</dbReference>
<keyword evidence="13" id="KW-0496">Mitochondrion</keyword>
<dbReference type="GO" id="GO:0005739">
    <property type="term" value="C:mitochondrion"/>
    <property type="evidence" value="ECO:0007669"/>
    <property type="project" value="UniProtKB-SubCell"/>
</dbReference>
<dbReference type="EC" id="1.3.1.104" evidence="15"/>
<comment type="catalytic activity">
    <reaction evidence="16">
        <text>a 2,3-saturated acyl-[ACP] + NADP(+) = a (2E)-enoyl-[ACP] + NADPH + H(+)</text>
        <dbReference type="Rhea" id="RHEA:22564"/>
        <dbReference type="Rhea" id="RHEA-COMP:9925"/>
        <dbReference type="Rhea" id="RHEA-COMP:9926"/>
        <dbReference type="ChEBI" id="CHEBI:15378"/>
        <dbReference type="ChEBI" id="CHEBI:57783"/>
        <dbReference type="ChEBI" id="CHEBI:58349"/>
        <dbReference type="ChEBI" id="CHEBI:78784"/>
        <dbReference type="ChEBI" id="CHEBI:78785"/>
        <dbReference type="EC" id="1.3.1.104"/>
    </reaction>
</comment>
<evidence type="ECO:0000256" key="5">
    <source>
        <dbReference type="ARBA" id="ARBA00022598"/>
    </source>
</evidence>
<dbReference type="InterPro" id="IPR012310">
    <property type="entry name" value="DNA_ligase_ATP-dep_cent"/>
</dbReference>
<reference evidence="19 20" key="1">
    <citation type="submission" date="2019-12" db="EMBL/GenBank/DDBJ databases">
        <authorList>
            <person name="Floudas D."/>
            <person name="Bentzer J."/>
            <person name="Ahren D."/>
            <person name="Johansson T."/>
            <person name="Persson P."/>
            <person name="Tunlid A."/>
        </authorList>
    </citation>
    <scope>NUCLEOTIDE SEQUENCE [LARGE SCALE GENOMIC DNA]</scope>
    <source>
        <strain evidence="19 20">CBS 102.39</strain>
    </source>
</reference>
<dbReference type="Pfam" id="PF04675">
    <property type="entry name" value="DNA_ligase_A_N"/>
    <property type="match status" value="1"/>
</dbReference>
<keyword evidence="14" id="KW-0275">Fatty acid biosynthesis</keyword>
<dbReference type="GO" id="GO:0141148">
    <property type="term" value="F:enoyl-[acyl-carrier-protein] reductase (NADPH) activity"/>
    <property type="evidence" value="ECO:0007669"/>
    <property type="project" value="UniProtKB-EC"/>
</dbReference>
<evidence type="ECO:0000256" key="12">
    <source>
        <dbReference type="ARBA" id="ARBA00023098"/>
    </source>
</evidence>
<evidence type="ECO:0000256" key="9">
    <source>
        <dbReference type="ARBA" id="ARBA00022857"/>
    </source>
</evidence>
<dbReference type="GO" id="GO:0005524">
    <property type="term" value="F:ATP binding"/>
    <property type="evidence" value="ECO:0007669"/>
    <property type="project" value="UniProtKB-KW"/>
</dbReference>
<keyword evidence="10" id="KW-0809">Transit peptide</keyword>
<evidence type="ECO:0000256" key="3">
    <source>
        <dbReference type="ARBA" id="ARBA00010371"/>
    </source>
</evidence>
<evidence type="ECO:0000256" key="16">
    <source>
        <dbReference type="ARBA" id="ARBA00048843"/>
    </source>
</evidence>
<keyword evidence="8" id="KW-0067">ATP-binding</keyword>
<comment type="similarity">
    <text evidence="2">Belongs to the ATP-dependent DNA ligase family.</text>
</comment>